<reference evidence="2 3" key="1">
    <citation type="submission" date="2020-04" db="EMBL/GenBank/DDBJ databases">
        <title>Thermobifida alba genome sequencing and assembly.</title>
        <authorList>
            <person name="Luzics S."/>
            <person name="Horvath B."/>
            <person name="Nagy I."/>
            <person name="Toth A."/>
            <person name="Nagy I."/>
            <person name="Kukolya J."/>
        </authorList>
    </citation>
    <scope>NUCLEOTIDE SEQUENCE [LARGE SCALE GENOMIC DNA]</scope>
    <source>
        <strain evidence="2 3">DSM 43795</strain>
    </source>
</reference>
<dbReference type="RefSeq" id="WP_248590731.1">
    <property type="nucleotide sequence ID" value="NZ_BAABEB010000005.1"/>
</dbReference>
<proteinExistence type="predicted"/>
<gene>
    <name evidence="2" type="ORF">FOF52_15830</name>
</gene>
<keyword evidence="1" id="KW-1133">Transmembrane helix</keyword>
<dbReference type="Proteomes" id="UP000832041">
    <property type="component" value="Chromosome"/>
</dbReference>
<organism evidence="2 3">
    <name type="scientific">Thermobifida alba</name>
    <name type="common">Thermomonospora alba</name>
    <dbReference type="NCBI Taxonomy" id="53522"/>
    <lineage>
        <taxon>Bacteria</taxon>
        <taxon>Bacillati</taxon>
        <taxon>Actinomycetota</taxon>
        <taxon>Actinomycetes</taxon>
        <taxon>Streptosporangiales</taxon>
        <taxon>Nocardiopsidaceae</taxon>
        <taxon>Thermobifida</taxon>
    </lineage>
</organism>
<evidence type="ECO:0000313" key="3">
    <source>
        <dbReference type="Proteomes" id="UP000832041"/>
    </source>
</evidence>
<keyword evidence="1" id="KW-0812">Transmembrane</keyword>
<protein>
    <submittedName>
        <fullName evidence="2">DUF2516 family protein</fullName>
    </submittedName>
</protein>
<dbReference type="EMBL" id="CP051627">
    <property type="protein sequence ID" value="UPT22252.1"/>
    <property type="molecule type" value="Genomic_DNA"/>
</dbReference>
<dbReference type="InterPro" id="IPR019662">
    <property type="entry name" value="DUF2516"/>
</dbReference>
<sequence>MYAVGFFDLLFRVLYLVTFVLSLYSLIEAARTPAPAFPAMDKQTKGLWVGLLAGGTVVSLAAFLGMSAFLTILALIAALIFLIDVRPAIRQIGRSGGDGPYGSW</sequence>
<evidence type="ECO:0000313" key="2">
    <source>
        <dbReference type="EMBL" id="UPT22252.1"/>
    </source>
</evidence>
<evidence type="ECO:0000256" key="1">
    <source>
        <dbReference type="SAM" id="Phobius"/>
    </source>
</evidence>
<dbReference type="Pfam" id="PF10724">
    <property type="entry name" value="DUF2516"/>
    <property type="match status" value="1"/>
</dbReference>
<feature type="transmembrane region" description="Helical" evidence="1">
    <location>
        <begin position="47"/>
        <end position="80"/>
    </location>
</feature>
<feature type="transmembrane region" description="Helical" evidence="1">
    <location>
        <begin position="9"/>
        <end position="27"/>
    </location>
</feature>
<keyword evidence="3" id="KW-1185">Reference proteome</keyword>
<keyword evidence="1" id="KW-0472">Membrane</keyword>
<name>A0ABY4L3N1_THEAE</name>
<accession>A0ABY4L3N1</accession>